<evidence type="ECO:0000313" key="1">
    <source>
        <dbReference type="EMBL" id="OHA29734.1"/>
    </source>
</evidence>
<sequence>MKSRFFMIFRLSNLLCFLFIFAFCLLALRSLGGGGFTLTAFAQIPISSSGLELSASTNNPVPNQKITVTARSYSIDINSAKISWTVNGKVTQNAVGATTIEITAPAIGKKITLEVVATTPEGRMVGSSLVLGSGSIDLILETDGYVPPFFKGKVAPVYQNSIKIIAIPHLANVSGVEYDPKTLIYEWKKNSRVVENQSGYGKQSITLVGDIVPRPYDISVTIWPRDDSSSAQVYSEVSVGNPYITFYVDDPLYGKLFNIALQGSIRIGTQKEVTVLAVPFGFSGVGNSLGNNDLSWAWAINNLSRAELSSNRSVILRAPEGSSGSSNIQLNIKNTDKILQGSTAGFSAIFSNKTASIDETATF</sequence>
<accession>A0A1G2N0X0</accession>
<dbReference type="STRING" id="1802315.A3F51_03345"/>
<organism evidence="1 2">
    <name type="scientific">Candidatus Taylorbacteria bacterium RIFCSPHIGHO2_12_FULL_45_16</name>
    <dbReference type="NCBI Taxonomy" id="1802315"/>
    <lineage>
        <taxon>Bacteria</taxon>
        <taxon>Candidatus Tayloriibacteriota</taxon>
    </lineage>
</organism>
<comment type="caution">
    <text evidence="1">The sequence shown here is derived from an EMBL/GenBank/DDBJ whole genome shotgun (WGS) entry which is preliminary data.</text>
</comment>
<proteinExistence type="predicted"/>
<gene>
    <name evidence="1" type="ORF">A3F51_03345</name>
</gene>
<evidence type="ECO:0000313" key="2">
    <source>
        <dbReference type="Proteomes" id="UP000178089"/>
    </source>
</evidence>
<name>A0A1G2N0X0_9BACT</name>
<protein>
    <submittedName>
        <fullName evidence="1">Uncharacterized protein</fullName>
    </submittedName>
</protein>
<reference evidence="1 2" key="1">
    <citation type="journal article" date="2016" name="Nat. Commun.">
        <title>Thousands of microbial genomes shed light on interconnected biogeochemical processes in an aquifer system.</title>
        <authorList>
            <person name="Anantharaman K."/>
            <person name="Brown C.T."/>
            <person name="Hug L.A."/>
            <person name="Sharon I."/>
            <person name="Castelle C.J."/>
            <person name="Probst A.J."/>
            <person name="Thomas B.C."/>
            <person name="Singh A."/>
            <person name="Wilkins M.J."/>
            <person name="Karaoz U."/>
            <person name="Brodie E.L."/>
            <person name="Williams K.H."/>
            <person name="Hubbard S.S."/>
            <person name="Banfield J.F."/>
        </authorList>
    </citation>
    <scope>NUCLEOTIDE SEQUENCE [LARGE SCALE GENOMIC DNA]</scope>
</reference>
<dbReference type="Proteomes" id="UP000178089">
    <property type="component" value="Unassembled WGS sequence"/>
</dbReference>
<dbReference type="EMBL" id="MHRT01000001">
    <property type="protein sequence ID" value="OHA29734.1"/>
    <property type="molecule type" value="Genomic_DNA"/>
</dbReference>
<dbReference type="AlphaFoldDB" id="A0A1G2N0X0"/>